<accession>A0AA36FR19</accession>
<reference evidence="3" key="1">
    <citation type="submission" date="2023-06" db="EMBL/GenBank/DDBJ databases">
        <authorList>
            <person name="Delattre M."/>
        </authorList>
    </citation>
    <scope>NUCLEOTIDE SEQUENCE</scope>
    <source>
        <strain evidence="3">AF72</strain>
    </source>
</reference>
<gene>
    <name evidence="3" type="ORF">MSPICULIGERA_LOCUS2930</name>
</gene>
<feature type="signal peptide" evidence="2">
    <location>
        <begin position="1"/>
        <end position="27"/>
    </location>
</feature>
<dbReference type="Proteomes" id="UP001177023">
    <property type="component" value="Unassembled WGS sequence"/>
</dbReference>
<evidence type="ECO:0000256" key="1">
    <source>
        <dbReference type="SAM" id="MobiDB-lite"/>
    </source>
</evidence>
<protein>
    <submittedName>
        <fullName evidence="3">Uncharacterized protein</fullName>
    </submittedName>
</protein>
<name>A0AA36FR19_9BILA</name>
<feature type="non-terminal residue" evidence="3">
    <location>
        <position position="1"/>
    </location>
</feature>
<feature type="chain" id="PRO_5041330172" evidence="2">
    <location>
        <begin position="28"/>
        <end position="162"/>
    </location>
</feature>
<sequence>MTAFRLPAHKLIALLVQLKWSLDVATARVISWTDVKTAREIPPDILAAHSAKQMSSLCYGVGGVDVVDTQGVCKAASSTDRLFRPPPDAKLCTESVPAASPHRAADRSPSSAEMMGNDTSGIDESFCMDRSVVSVLSDSATGSSFTSSYCTTCQTTSCIQYH</sequence>
<dbReference type="EMBL" id="CATQJA010000838">
    <property type="protein sequence ID" value="CAJ0564246.1"/>
    <property type="molecule type" value="Genomic_DNA"/>
</dbReference>
<evidence type="ECO:0000256" key="2">
    <source>
        <dbReference type="SAM" id="SignalP"/>
    </source>
</evidence>
<evidence type="ECO:0000313" key="3">
    <source>
        <dbReference type="EMBL" id="CAJ0564246.1"/>
    </source>
</evidence>
<keyword evidence="2" id="KW-0732">Signal</keyword>
<comment type="caution">
    <text evidence="3">The sequence shown here is derived from an EMBL/GenBank/DDBJ whole genome shotgun (WGS) entry which is preliminary data.</text>
</comment>
<evidence type="ECO:0000313" key="4">
    <source>
        <dbReference type="Proteomes" id="UP001177023"/>
    </source>
</evidence>
<proteinExistence type="predicted"/>
<dbReference type="AlphaFoldDB" id="A0AA36FR19"/>
<keyword evidence="4" id="KW-1185">Reference proteome</keyword>
<organism evidence="3 4">
    <name type="scientific">Mesorhabditis spiculigera</name>
    <dbReference type="NCBI Taxonomy" id="96644"/>
    <lineage>
        <taxon>Eukaryota</taxon>
        <taxon>Metazoa</taxon>
        <taxon>Ecdysozoa</taxon>
        <taxon>Nematoda</taxon>
        <taxon>Chromadorea</taxon>
        <taxon>Rhabditida</taxon>
        <taxon>Rhabditina</taxon>
        <taxon>Rhabditomorpha</taxon>
        <taxon>Rhabditoidea</taxon>
        <taxon>Rhabditidae</taxon>
        <taxon>Mesorhabditinae</taxon>
        <taxon>Mesorhabditis</taxon>
    </lineage>
</organism>
<feature type="region of interest" description="Disordered" evidence="1">
    <location>
        <begin position="94"/>
        <end position="116"/>
    </location>
</feature>